<dbReference type="EMBL" id="CADCWK010000270">
    <property type="protein sequence ID" value="CAA9569274.1"/>
    <property type="molecule type" value="Genomic_DNA"/>
</dbReference>
<dbReference type="GO" id="GO:0016491">
    <property type="term" value="F:oxidoreductase activity"/>
    <property type="evidence" value="ECO:0007669"/>
    <property type="project" value="UniProtKB-KW"/>
</dbReference>
<feature type="domain" description="VWFA" evidence="1">
    <location>
        <begin position="60"/>
        <end position="252"/>
    </location>
</feature>
<sequence>MKSHVTRRGISHPSGGLRFLSHMLALLIVFAGSGFALVGTAAAQEPSPSGRAVAAAATVNTELILDSSGSMTIATSDGEPRIDAAKRVLSNVIEAIPTDTGRINVGFRVFGHTGNNTEAGRAESCQGTELRVPIEGVNREALQAEVDAYQPVGWTPITLALTEAAQDFPAAAEGISNSMILVTDGLETCDGDPCAAATAIAEGDINAVVNVIGFGTTPEETAVLSCIAENSGGLLLSANNADELLAGLFTILEQENVIVTTGSFEVENIGGLFPNITLTGQGTGATDSDPDGGEAQVFTIDQTTGNRLDDIPVGVYVAAFLYPSGATKSVNVNIEADRLTVLRGSILELPHGAGEIYTITDLAGVLVWQDQFELGDRIWVLPDLYSINLLEIVGDPVLFSATVQCLPGYVTKIDVYTAP</sequence>
<keyword evidence="2" id="KW-0560">Oxidoreductase</keyword>
<reference evidence="2" key="1">
    <citation type="submission" date="2020-02" db="EMBL/GenBank/DDBJ databases">
        <authorList>
            <person name="Meier V. D."/>
        </authorList>
    </citation>
    <scope>NUCLEOTIDE SEQUENCE</scope>
    <source>
        <strain evidence="2">AVDCRST_MAG33</strain>
    </source>
</reference>
<dbReference type="AlphaFoldDB" id="A0A6J4V667"/>
<dbReference type="EC" id="1.4.99.1" evidence="2"/>
<dbReference type="SUPFAM" id="SSF53300">
    <property type="entry name" value="vWA-like"/>
    <property type="match status" value="1"/>
</dbReference>
<dbReference type="PROSITE" id="PS50234">
    <property type="entry name" value="VWFA"/>
    <property type="match status" value="1"/>
</dbReference>
<name>A0A6J4V667_9BACT</name>
<dbReference type="InterPro" id="IPR002035">
    <property type="entry name" value="VWF_A"/>
</dbReference>
<dbReference type="SMART" id="SM00327">
    <property type="entry name" value="VWA"/>
    <property type="match status" value="1"/>
</dbReference>
<evidence type="ECO:0000259" key="1">
    <source>
        <dbReference type="PROSITE" id="PS50234"/>
    </source>
</evidence>
<evidence type="ECO:0000313" key="2">
    <source>
        <dbReference type="EMBL" id="CAA9569274.1"/>
    </source>
</evidence>
<dbReference type="Gene3D" id="3.40.50.410">
    <property type="entry name" value="von Willebrand factor, type A domain"/>
    <property type="match status" value="1"/>
</dbReference>
<gene>
    <name evidence="2" type="ORF">AVDCRST_MAG33-2352</name>
</gene>
<dbReference type="Pfam" id="PF00092">
    <property type="entry name" value="VWA"/>
    <property type="match status" value="1"/>
</dbReference>
<accession>A0A6J4V667</accession>
<proteinExistence type="predicted"/>
<organism evidence="2">
    <name type="scientific">uncultured Thermomicrobiales bacterium</name>
    <dbReference type="NCBI Taxonomy" id="1645740"/>
    <lineage>
        <taxon>Bacteria</taxon>
        <taxon>Pseudomonadati</taxon>
        <taxon>Thermomicrobiota</taxon>
        <taxon>Thermomicrobia</taxon>
        <taxon>Thermomicrobiales</taxon>
        <taxon>environmental samples</taxon>
    </lineage>
</organism>
<protein>
    <submittedName>
        <fullName evidence="2">D-amino acid dehydrogenase large subunit</fullName>
        <ecNumber evidence="2">1.4.99.1</ecNumber>
    </submittedName>
</protein>
<dbReference type="InterPro" id="IPR036465">
    <property type="entry name" value="vWFA_dom_sf"/>
</dbReference>